<feature type="transmembrane region" description="Helical" evidence="6">
    <location>
        <begin position="342"/>
        <end position="362"/>
    </location>
</feature>
<dbReference type="PANTHER" id="PTHR43298">
    <property type="entry name" value="MULTIDRUG RESISTANCE PROTEIN NORM-RELATED"/>
    <property type="match status" value="1"/>
</dbReference>
<proteinExistence type="inferred from homology"/>
<dbReference type="Pfam" id="PF01554">
    <property type="entry name" value="MatE"/>
    <property type="match status" value="1"/>
</dbReference>
<feature type="transmembrane region" description="Helical" evidence="6">
    <location>
        <begin position="203"/>
        <end position="226"/>
    </location>
</feature>
<dbReference type="PANTHER" id="PTHR43298:SF2">
    <property type="entry name" value="FMN_FAD EXPORTER YEEO-RELATED"/>
    <property type="match status" value="1"/>
</dbReference>
<keyword evidence="6" id="KW-0812">Transmembrane</keyword>
<organism evidence="7">
    <name type="scientific">Metamycoplasma salivarium</name>
    <name type="common">Mycoplasma salivarium</name>
    <dbReference type="NCBI Taxonomy" id="2124"/>
    <lineage>
        <taxon>Bacteria</taxon>
        <taxon>Bacillati</taxon>
        <taxon>Mycoplasmatota</taxon>
        <taxon>Mycoplasmoidales</taxon>
        <taxon>Metamycoplasmataceae</taxon>
        <taxon>Metamycoplasma</taxon>
    </lineage>
</organism>
<feature type="transmembrane region" description="Helical" evidence="6">
    <location>
        <begin position="488"/>
        <end position="509"/>
    </location>
</feature>
<keyword evidence="4" id="KW-0813">Transport</keyword>
<feature type="transmembrane region" description="Helical" evidence="6">
    <location>
        <begin position="105"/>
        <end position="126"/>
    </location>
</feature>
<dbReference type="InterPro" id="IPR050222">
    <property type="entry name" value="MATE_MdtK"/>
</dbReference>
<keyword evidence="6" id="KW-0472">Membrane</keyword>
<keyword evidence="6" id="KW-1133">Transmembrane helix</keyword>
<dbReference type="GO" id="GO:0005886">
    <property type="term" value="C:plasma membrane"/>
    <property type="evidence" value="ECO:0007669"/>
    <property type="project" value="TreeGrafter"/>
</dbReference>
<feature type="transmembrane region" description="Helical" evidence="6">
    <location>
        <begin position="421"/>
        <end position="440"/>
    </location>
</feature>
<evidence type="ECO:0000256" key="6">
    <source>
        <dbReference type="SAM" id="Phobius"/>
    </source>
</evidence>
<feature type="transmembrane region" description="Helical" evidence="6">
    <location>
        <begin position="175"/>
        <end position="197"/>
    </location>
</feature>
<dbReference type="AlphaFoldDB" id="A0A448ZYC2"/>
<feature type="transmembrane region" description="Helical" evidence="6">
    <location>
        <begin position="146"/>
        <end position="163"/>
    </location>
</feature>
<evidence type="ECO:0000256" key="1">
    <source>
        <dbReference type="ARBA" id="ARBA00003408"/>
    </source>
</evidence>
<comment type="similarity">
    <text evidence="2">Belongs to the multi antimicrobial extrusion (MATE) (TC 2.A.66.1) family.</text>
</comment>
<accession>A0A448ZYC2</accession>
<name>A0A448ZYC2_METSV</name>
<keyword evidence="7" id="KW-0614">Plasmid</keyword>
<geneLocation type="plasmid" evidence="7">
    <name>2</name>
</geneLocation>
<dbReference type="InterPro" id="IPR002528">
    <property type="entry name" value="MATE_fam"/>
</dbReference>
<dbReference type="EMBL" id="LR214939">
    <property type="protein sequence ID" value="VEU56247.1"/>
    <property type="molecule type" value="Genomic_DNA"/>
</dbReference>
<feature type="transmembrane region" description="Helical" evidence="6">
    <location>
        <begin position="253"/>
        <end position="272"/>
    </location>
</feature>
<dbReference type="GO" id="GO:0015297">
    <property type="term" value="F:antiporter activity"/>
    <property type="evidence" value="ECO:0007669"/>
    <property type="project" value="InterPro"/>
</dbReference>
<feature type="transmembrane region" description="Helical" evidence="6">
    <location>
        <begin position="65"/>
        <end position="85"/>
    </location>
</feature>
<evidence type="ECO:0000256" key="3">
    <source>
        <dbReference type="ARBA" id="ARBA00020268"/>
    </source>
</evidence>
<reference evidence="7" key="1">
    <citation type="submission" date="2019-01" db="EMBL/GenBank/DDBJ databases">
        <authorList>
            <consortium name="Pathogen Informatics"/>
        </authorList>
    </citation>
    <scope>NUCLEOTIDE SEQUENCE [LARGE SCALE GENOMIC DNA]</scope>
    <source>
        <strain evidence="7">NCTC10113</strain>
    </source>
</reference>
<sequence>MQTKTQKQNFVKKHFPQSRNDWRLYFSKTLPIIVGEILFCVNGFLDNFMVSHLPKAIDALTYANTWTSIIYTVFFAIQGIAAMFVGQYYGKKEYDKVNQVMGMRIWTFVVIAISLCLPSWINPSIMIKAVGGANVHAATLDIANKYLLLITISWLVTTYSFNTNMLLNEVGHSKYALVSSSLTLFSNVLLNALFLYVFKKPAYYAAIGSIISGVICLVSDMLFLYYKDRAIFVNPKNLFKISKPIAIQILKRVPSMILMIGAMITIPLRTFLWSRAYPQDSVGKVWMGISGVTILGLVESLSSIASAVTSACSSNVSYFVAMQLGQGNFKEAEKHAHALKGFHTLCGIFMSLIILGAIYGIAYTPLITGGVEKNTIKYFQDPTNLAKIKAEFPQILSASDITQAFINERAKETIETFRLNFLRSCYTAVAFNPLWCWFYTSAALIRAGGRSYLSAFVTLIANTLSFVWLVIIAFAIVRHHSNVITLPIAYFLFYSFDFIRLIIFEVVAYKVDWKRNITEETENKNTNDFNNKLDIGKTKKDLVNNVNLKIS</sequence>
<evidence type="ECO:0000256" key="5">
    <source>
        <dbReference type="ARBA" id="ARBA00031636"/>
    </source>
</evidence>
<comment type="function">
    <text evidence="1">Multidrug efflux pump.</text>
</comment>
<dbReference type="GO" id="GO:0042910">
    <property type="term" value="F:xenobiotic transmembrane transporter activity"/>
    <property type="evidence" value="ECO:0007669"/>
    <property type="project" value="InterPro"/>
</dbReference>
<gene>
    <name evidence="7" type="ORF">NCTC10113_01149</name>
</gene>
<feature type="transmembrane region" description="Helical" evidence="6">
    <location>
        <begin position="452"/>
        <end position="476"/>
    </location>
</feature>
<feature type="transmembrane region" description="Helical" evidence="6">
    <location>
        <begin position="292"/>
        <end position="321"/>
    </location>
</feature>
<evidence type="ECO:0000313" key="7">
    <source>
        <dbReference type="EMBL" id="VEU56247.1"/>
    </source>
</evidence>
<protein>
    <recommendedName>
        <fullName evidence="3">Probable multidrug resistance protein NorM</fullName>
    </recommendedName>
    <alternativeName>
        <fullName evidence="5">Multidrug-efflux transporter</fullName>
    </alternativeName>
</protein>
<evidence type="ECO:0000256" key="2">
    <source>
        <dbReference type="ARBA" id="ARBA00010199"/>
    </source>
</evidence>
<evidence type="ECO:0000256" key="4">
    <source>
        <dbReference type="ARBA" id="ARBA00022448"/>
    </source>
</evidence>
<feature type="transmembrane region" description="Helical" evidence="6">
    <location>
        <begin position="22"/>
        <end position="45"/>
    </location>
</feature>
<dbReference type="RefSeq" id="WP_024544162.1">
    <property type="nucleotide sequence ID" value="NZ_LR214938.2"/>
</dbReference>